<evidence type="ECO:0000256" key="4">
    <source>
        <dbReference type="ARBA" id="ARBA00023284"/>
    </source>
</evidence>
<dbReference type="RefSeq" id="WP_240571668.1">
    <property type="nucleotide sequence ID" value="NZ_CP136709.1"/>
</dbReference>
<comment type="caution">
    <text evidence="7">The sequence shown here is derived from an EMBL/GenBank/DDBJ whole genome shotgun (WGS) entry which is preliminary data.</text>
</comment>
<dbReference type="PANTHER" id="PTHR42852">
    <property type="entry name" value="THIOL:DISULFIDE INTERCHANGE PROTEIN DSBE"/>
    <property type="match status" value="1"/>
</dbReference>
<evidence type="ECO:0000256" key="1">
    <source>
        <dbReference type="ARBA" id="ARBA00004196"/>
    </source>
</evidence>
<accession>A0ABS9REG1</accession>
<dbReference type="InterPro" id="IPR000866">
    <property type="entry name" value="AhpC/TSA"/>
</dbReference>
<dbReference type="InterPro" id="IPR036249">
    <property type="entry name" value="Thioredoxin-like_sf"/>
</dbReference>
<feature type="domain" description="Thioredoxin" evidence="6">
    <location>
        <begin position="321"/>
        <end position="464"/>
    </location>
</feature>
<dbReference type="SUPFAM" id="SSF52833">
    <property type="entry name" value="Thioredoxin-like"/>
    <property type="match status" value="1"/>
</dbReference>
<evidence type="ECO:0000313" key="7">
    <source>
        <dbReference type="EMBL" id="MCH4551334.1"/>
    </source>
</evidence>
<evidence type="ECO:0000256" key="2">
    <source>
        <dbReference type="ARBA" id="ARBA00022748"/>
    </source>
</evidence>
<gene>
    <name evidence="7" type="ORF">MKW35_01785</name>
</gene>
<proteinExistence type="predicted"/>
<feature type="chain" id="PRO_5046978331" evidence="5">
    <location>
        <begin position="22"/>
        <end position="467"/>
    </location>
</feature>
<evidence type="ECO:0000256" key="3">
    <source>
        <dbReference type="ARBA" id="ARBA00023157"/>
    </source>
</evidence>
<dbReference type="Gene3D" id="3.40.30.10">
    <property type="entry name" value="Glutaredoxin"/>
    <property type="match status" value="1"/>
</dbReference>
<name>A0ABS9REG1_9FLAO</name>
<dbReference type="CDD" id="cd02966">
    <property type="entry name" value="TlpA_like_family"/>
    <property type="match status" value="1"/>
</dbReference>
<dbReference type="EMBL" id="JAKVQD010000001">
    <property type="protein sequence ID" value="MCH4551334.1"/>
    <property type="molecule type" value="Genomic_DNA"/>
</dbReference>
<keyword evidence="5" id="KW-0732">Signal</keyword>
<dbReference type="InterPro" id="IPR013766">
    <property type="entry name" value="Thioredoxin_domain"/>
</dbReference>
<dbReference type="Proteomes" id="UP001156141">
    <property type="component" value="Unassembled WGS sequence"/>
</dbReference>
<dbReference type="PANTHER" id="PTHR42852:SF6">
    <property type="entry name" value="THIOL:DISULFIDE INTERCHANGE PROTEIN DSBE"/>
    <property type="match status" value="1"/>
</dbReference>
<dbReference type="PROSITE" id="PS51352">
    <property type="entry name" value="THIOREDOXIN_2"/>
    <property type="match status" value="1"/>
</dbReference>
<evidence type="ECO:0000259" key="6">
    <source>
        <dbReference type="PROSITE" id="PS51352"/>
    </source>
</evidence>
<keyword evidence="8" id="KW-1185">Reference proteome</keyword>
<organism evidence="7 8">
    <name type="scientific">Aestuariibaculum lutulentum</name>
    <dbReference type="NCBI Taxonomy" id="2920935"/>
    <lineage>
        <taxon>Bacteria</taxon>
        <taxon>Pseudomonadati</taxon>
        <taxon>Bacteroidota</taxon>
        <taxon>Flavobacteriia</taxon>
        <taxon>Flavobacteriales</taxon>
        <taxon>Flavobacteriaceae</taxon>
    </lineage>
</organism>
<keyword evidence="3" id="KW-1015">Disulfide bond</keyword>
<sequence>MKKQIIYVLACCMFMLNVVQARSKTSTATINGHLSFESKTNKITLHHVVNGQLAEHTTTTINANGDFAFQLLIIEPGFYYLDYGQYNNNLRGQVIRFYLEEGLEIKVDVNEESYELLGKNNGYNSLVQEANNMVNKFRGYNRITAMKTYEDFFPFLENEGQKMVEDFKNSINTKDQAFNDLLKLAVQADYESEAFFFFRLPRIAHPKKDNRPALYAELYTDGVKFSNPDILKLDNGVKWMLGYCYYYRYNSGEKPARVDVINNEIKHVSGDELTEVFVLESLKSLRLKPEEYEVVIPPLYKYLTSEESKNYILQFEKQMHTNKGQAGYEFTYNDVNGKPVSFSDFRGKFVYVDVWATWCGPCKGEIPHLKKLEHDYQGQDIVFLSVSVDKLKDQQKWKDFVKNEKLGGIQLMADNAFSSGIAKNYDITAIPRFLLFDKEGKIISTDALRPSNELLRNQFDALLGLEE</sequence>
<keyword evidence="4" id="KW-0676">Redox-active center</keyword>
<evidence type="ECO:0000313" key="8">
    <source>
        <dbReference type="Proteomes" id="UP001156141"/>
    </source>
</evidence>
<dbReference type="Pfam" id="PF00578">
    <property type="entry name" value="AhpC-TSA"/>
    <property type="match status" value="1"/>
</dbReference>
<comment type="subcellular location">
    <subcellularLocation>
        <location evidence="1">Cell envelope</location>
    </subcellularLocation>
</comment>
<evidence type="ECO:0000256" key="5">
    <source>
        <dbReference type="SAM" id="SignalP"/>
    </source>
</evidence>
<protein>
    <submittedName>
        <fullName evidence="7">TlpA family protein disulfide reductase</fullName>
    </submittedName>
</protein>
<reference evidence="7" key="1">
    <citation type="submission" date="2022-02" db="EMBL/GenBank/DDBJ databases">
        <title>Aestuariibaculum sp., a marine bacterium isolated from sediment in Guangxi.</title>
        <authorList>
            <person name="Ying J."/>
        </authorList>
    </citation>
    <scope>NUCLEOTIDE SEQUENCE</scope>
    <source>
        <strain evidence="7">L182</strain>
    </source>
</reference>
<keyword evidence="2" id="KW-0201">Cytochrome c-type biogenesis</keyword>
<dbReference type="InterPro" id="IPR050553">
    <property type="entry name" value="Thioredoxin_ResA/DsbE_sf"/>
</dbReference>
<feature type="signal peptide" evidence="5">
    <location>
        <begin position="1"/>
        <end position="21"/>
    </location>
</feature>